<organism evidence="2 3">
    <name type="scientific">Candidatus Ornithospirochaeta stercoripullorum</name>
    <dbReference type="NCBI Taxonomy" id="2840899"/>
    <lineage>
        <taxon>Bacteria</taxon>
        <taxon>Pseudomonadati</taxon>
        <taxon>Spirochaetota</taxon>
        <taxon>Spirochaetia</taxon>
        <taxon>Spirochaetales</taxon>
        <taxon>Spirochaetaceae</taxon>
        <taxon>Spirochaetaceae incertae sedis</taxon>
        <taxon>Candidatus Ornithospirochaeta</taxon>
    </lineage>
</organism>
<accession>A0A9D9E088</accession>
<dbReference type="Pfam" id="PF03235">
    <property type="entry name" value="GmrSD_N"/>
    <property type="match status" value="1"/>
</dbReference>
<comment type="caution">
    <text evidence="2">The sequence shown here is derived from an EMBL/GenBank/DDBJ whole genome shotgun (WGS) entry which is preliminary data.</text>
</comment>
<proteinExistence type="predicted"/>
<dbReference type="Proteomes" id="UP000823615">
    <property type="component" value="Unassembled WGS sequence"/>
</dbReference>
<reference evidence="2" key="2">
    <citation type="journal article" date="2021" name="PeerJ">
        <title>Extensive microbial diversity within the chicken gut microbiome revealed by metagenomics and culture.</title>
        <authorList>
            <person name="Gilroy R."/>
            <person name="Ravi A."/>
            <person name="Getino M."/>
            <person name="Pursley I."/>
            <person name="Horton D.L."/>
            <person name="Alikhan N.F."/>
            <person name="Baker D."/>
            <person name="Gharbi K."/>
            <person name="Hall N."/>
            <person name="Watson M."/>
            <person name="Adriaenssens E.M."/>
            <person name="Foster-Nyarko E."/>
            <person name="Jarju S."/>
            <person name="Secka A."/>
            <person name="Antonio M."/>
            <person name="Oren A."/>
            <person name="Chaudhuri R.R."/>
            <person name="La Ragione R."/>
            <person name="Hildebrand F."/>
            <person name="Pallen M.J."/>
        </authorList>
    </citation>
    <scope>NUCLEOTIDE SEQUENCE</scope>
    <source>
        <strain evidence="2">7293</strain>
    </source>
</reference>
<evidence type="ECO:0000259" key="1">
    <source>
        <dbReference type="Pfam" id="PF03235"/>
    </source>
</evidence>
<protein>
    <submittedName>
        <fullName evidence="2">DUF262 domain-containing protein</fullName>
    </submittedName>
</protein>
<name>A0A9D9E088_9SPIO</name>
<dbReference type="EMBL" id="JADIMT010000010">
    <property type="protein sequence ID" value="MBO8435475.1"/>
    <property type="molecule type" value="Genomic_DNA"/>
</dbReference>
<gene>
    <name evidence="2" type="ORF">IAA97_00620</name>
</gene>
<dbReference type="PANTHER" id="PTHR37292">
    <property type="entry name" value="VNG6097C"/>
    <property type="match status" value="1"/>
</dbReference>
<evidence type="ECO:0000313" key="2">
    <source>
        <dbReference type="EMBL" id="MBO8435475.1"/>
    </source>
</evidence>
<dbReference type="InterPro" id="IPR004919">
    <property type="entry name" value="GmrSD_N"/>
</dbReference>
<evidence type="ECO:0000313" key="3">
    <source>
        <dbReference type="Proteomes" id="UP000823615"/>
    </source>
</evidence>
<reference evidence="2" key="1">
    <citation type="submission" date="2020-10" db="EMBL/GenBank/DDBJ databases">
        <authorList>
            <person name="Gilroy R."/>
        </authorList>
    </citation>
    <scope>NUCLEOTIDE SEQUENCE</scope>
    <source>
        <strain evidence="2">7293</strain>
    </source>
</reference>
<dbReference type="PANTHER" id="PTHR37292:SF2">
    <property type="entry name" value="DUF262 DOMAIN-CONTAINING PROTEIN"/>
    <property type="match status" value="1"/>
</dbReference>
<feature type="domain" description="GmrSD restriction endonucleases N-terminal" evidence="1">
    <location>
        <begin position="15"/>
        <end position="261"/>
    </location>
</feature>
<sequence>MSGFQQPITIYSAMRNIEEKCYLLPAFQREFVWSSEQIERLFDSLMQGYPISSMLFWKVKVETVTDFNFYLFLDDYIERYKTHNDRHTSISKDFIAVLDGQQRLTALHIGLYGSYAYHAYHKSWDNTPNSFPERKLYLCITKMNSEEDVDKKYLFSFLKTSDTNSADLHKETDGELWFRVGKIIDLHLSRSYDLDDFCDDNDISKTSKKMLRALENQIFTEFNINYYEEDEQNPDKAVSIFTRINSGGTYLSISDIMFSLLVANWKKDAKYEINWLKESVANKGFNIDTSFILKTMLFLYHKQVRFLINSFSKSFCKSIEDNWEKIRDTIETAFDLMRVYGLSEQTLTSKNAVLPIIYYLFHSNKYIQFTTAVRYCDERNRIKNWLYSVLLRRAFGNQSDGILTSARKAFTDDIESSFINVLNFPATEINEHIKRNLDAVDDEYINELLATQKDNKYSFAILSLLFPDMDYKNNNFHKDHLHPEAHYKKLSAEMKALHPFADYNSIINLQMLDANENESKSDKTLKQWVDDELQSGCNRESFLKSHLIPDVDLSLENFDEFYRKRKELLADKLKKLLQV</sequence>
<dbReference type="AlphaFoldDB" id="A0A9D9E088"/>